<name>A0ABP9Z649_9FUNG</name>
<evidence type="ECO:0000256" key="2">
    <source>
        <dbReference type="ARBA" id="ARBA00022617"/>
    </source>
</evidence>
<dbReference type="NCBIfam" id="TIGR02970">
    <property type="entry name" value="succ_dehyd_cytB"/>
    <property type="match status" value="1"/>
</dbReference>
<evidence type="ECO:0000256" key="4">
    <source>
        <dbReference type="ARBA" id="ARBA00022723"/>
    </source>
</evidence>
<dbReference type="PROSITE" id="PS01001">
    <property type="entry name" value="SDH_CYT_2"/>
    <property type="match status" value="1"/>
</dbReference>
<dbReference type="Proteomes" id="UP001473302">
    <property type="component" value="Unassembled WGS sequence"/>
</dbReference>
<dbReference type="Pfam" id="PF01127">
    <property type="entry name" value="Sdh_cyt"/>
    <property type="match status" value="1"/>
</dbReference>
<dbReference type="Gene3D" id="1.20.1300.10">
    <property type="entry name" value="Fumarate reductase/succinate dehydrogenase, transmembrane subunit"/>
    <property type="match status" value="1"/>
</dbReference>
<accession>A0ABP9Z649</accession>
<evidence type="ECO:0000313" key="8">
    <source>
        <dbReference type="EMBL" id="GAA5814601.1"/>
    </source>
</evidence>
<dbReference type="InterPro" id="IPR034804">
    <property type="entry name" value="SQR/QFR_C/D"/>
</dbReference>
<protein>
    <submittedName>
        <fullName evidence="8">Uncharacterized protein</fullName>
    </submittedName>
</protein>
<evidence type="ECO:0000313" key="9">
    <source>
        <dbReference type="Proteomes" id="UP001473302"/>
    </source>
</evidence>
<keyword evidence="6" id="KW-0408">Iron</keyword>
<proteinExistence type="predicted"/>
<dbReference type="InterPro" id="IPR018495">
    <property type="entry name" value="Succ_DH_cyt_bsu_CS"/>
</dbReference>
<evidence type="ECO:0000256" key="1">
    <source>
        <dbReference type="ARBA" id="ARBA00004141"/>
    </source>
</evidence>
<gene>
    <name evidence="8" type="ORF">MFLAVUS_008100</name>
</gene>
<keyword evidence="5" id="KW-1133">Transmembrane helix</keyword>
<keyword evidence="9" id="KW-1185">Reference proteome</keyword>
<dbReference type="InterPro" id="IPR014314">
    <property type="entry name" value="Succ_DH_cytb556"/>
</dbReference>
<dbReference type="EMBL" id="BAABUK010000022">
    <property type="protein sequence ID" value="GAA5814601.1"/>
    <property type="molecule type" value="Genomic_DNA"/>
</dbReference>
<evidence type="ECO:0000256" key="3">
    <source>
        <dbReference type="ARBA" id="ARBA00022692"/>
    </source>
</evidence>
<keyword evidence="3" id="KW-0812">Transmembrane</keyword>
<dbReference type="PANTHER" id="PTHR10978:SF5">
    <property type="entry name" value="SUCCINATE DEHYDROGENASE CYTOCHROME B560 SUBUNIT, MITOCHONDRIAL"/>
    <property type="match status" value="1"/>
</dbReference>
<comment type="caution">
    <text evidence="8">The sequence shown here is derived from an EMBL/GenBank/DDBJ whole genome shotgun (WGS) entry which is preliminary data.</text>
</comment>
<dbReference type="SUPFAM" id="SSF81343">
    <property type="entry name" value="Fumarate reductase respiratory complex transmembrane subunits"/>
    <property type="match status" value="1"/>
</dbReference>
<dbReference type="PROSITE" id="PS01000">
    <property type="entry name" value="SDH_CYT_1"/>
    <property type="match status" value="1"/>
</dbReference>
<dbReference type="InterPro" id="IPR000701">
    <property type="entry name" value="SuccDH_FuR_B_TM-su"/>
</dbReference>
<keyword evidence="4" id="KW-0479">Metal-binding</keyword>
<evidence type="ECO:0000256" key="5">
    <source>
        <dbReference type="ARBA" id="ARBA00022989"/>
    </source>
</evidence>
<sequence length="528" mass="58500">MLATRSILKTVAQNPSVLRNAIATPAFGVRHFNATRNTQAQCADSESELLRQQRKLRPVSPDLTIYQPQITAVLSGLHRITGAALGGVFYLSALAYLAAPAFGATIDTAGIIASAAAAPVALKVIAKATIATPFVFHSLNGVRHLVWDAGKCLNIKSVYTTGYAVLAGTAVGTAYLTFIESSIDHLLGSTPEEPLTIDDTALQDFSQDSLYIAYSDQDHNTSSYKTVRRENHVDFNVPGSKSKGFGDCMFSCKASCVQFISYGIVSTIDYKSFDLEKLDVVLGSHSVLPIEIECTLNGLNVLEYPTWISDPLDLVMSKVNFTRIPSSMTQNVFKYQIKKAFVTTPISYLLQVQAPYGTLDKLYIHIDWSTTASKQFQLNWSINRKELSRYVEQLFESILMRKTFHVFPLIFSDAFVKRVVPIASYLPRIAHSLQKIIKTSKDTSHNDFNDKLFESLDMIKNNTHIMKPVFTPKDDLVTNLTLGMYHTVSKTTNTPNRISLLSNRNKSSPNALNAVTKIWSIMVPDNES</sequence>
<keyword evidence="7" id="KW-0472">Membrane</keyword>
<comment type="subcellular location">
    <subcellularLocation>
        <location evidence="1">Membrane</location>
        <topology evidence="1">Multi-pass membrane protein</topology>
    </subcellularLocation>
</comment>
<keyword evidence="2" id="KW-0349">Heme</keyword>
<dbReference type="PANTHER" id="PTHR10978">
    <property type="entry name" value="SUCCINATE DEHYDROGENASE CYTOCHROME B560 SUBUNIT"/>
    <property type="match status" value="1"/>
</dbReference>
<organism evidence="8 9">
    <name type="scientific">Mucor flavus</name>
    <dbReference type="NCBI Taxonomy" id="439312"/>
    <lineage>
        <taxon>Eukaryota</taxon>
        <taxon>Fungi</taxon>
        <taxon>Fungi incertae sedis</taxon>
        <taxon>Mucoromycota</taxon>
        <taxon>Mucoromycotina</taxon>
        <taxon>Mucoromycetes</taxon>
        <taxon>Mucorales</taxon>
        <taxon>Mucorineae</taxon>
        <taxon>Mucoraceae</taxon>
        <taxon>Mucor</taxon>
    </lineage>
</organism>
<evidence type="ECO:0000256" key="6">
    <source>
        <dbReference type="ARBA" id="ARBA00023004"/>
    </source>
</evidence>
<reference evidence="8 9" key="1">
    <citation type="submission" date="2024-04" db="EMBL/GenBank/DDBJ databases">
        <title>genome sequences of Mucor flavus KT1a and Helicostylum pulchrum KT1b strains isolated from the surface of a dry-aged beef.</title>
        <authorList>
            <person name="Toyotome T."/>
            <person name="Hosono M."/>
            <person name="Torimaru M."/>
            <person name="Fukuda K."/>
            <person name="Mikami N."/>
        </authorList>
    </citation>
    <scope>NUCLEOTIDE SEQUENCE [LARGE SCALE GENOMIC DNA]</scope>
    <source>
        <strain evidence="8 9">KT1a</strain>
    </source>
</reference>
<evidence type="ECO:0000256" key="7">
    <source>
        <dbReference type="ARBA" id="ARBA00023136"/>
    </source>
</evidence>
<dbReference type="CDD" id="cd03499">
    <property type="entry name" value="SQR_TypeC_SdhC"/>
    <property type="match status" value="1"/>
</dbReference>